<keyword evidence="2" id="KW-0175">Coiled coil</keyword>
<gene>
    <name evidence="5" type="primary">Bdp1</name>
    <name evidence="5" type="ORF">c0_g1_i1</name>
</gene>
<dbReference type="InterPro" id="IPR009057">
    <property type="entry name" value="Homeodomain-like_sf"/>
</dbReference>
<dbReference type="OrthoDB" id="272624at2759"/>
<comment type="subcellular location">
    <subcellularLocation>
        <location evidence="1">Nucleus</location>
    </subcellularLocation>
</comment>
<feature type="compositionally biased region" description="Polar residues" evidence="3">
    <location>
        <begin position="594"/>
        <end position="607"/>
    </location>
</feature>
<evidence type="ECO:0000256" key="1">
    <source>
        <dbReference type="ARBA" id="ARBA00004123"/>
    </source>
</evidence>
<dbReference type="CTD" id="55814"/>
<name>A0A0K8VFH6_BACLA</name>
<dbReference type="CDD" id="cd00167">
    <property type="entry name" value="SANT"/>
    <property type="match status" value="1"/>
</dbReference>
<evidence type="ECO:0000259" key="4">
    <source>
        <dbReference type="SMART" id="SM00717"/>
    </source>
</evidence>
<dbReference type="AlphaFoldDB" id="A0A0K8VFH6"/>
<dbReference type="EMBL" id="GDHF01014712">
    <property type="protein sequence ID" value="JAI37602.1"/>
    <property type="molecule type" value="Transcribed_RNA"/>
</dbReference>
<dbReference type="SMART" id="SM00717">
    <property type="entry name" value="SANT"/>
    <property type="match status" value="1"/>
</dbReference>
<feature type="domain" description="Myb-like" evidence="4">
    <location>
        <begin position="446"/>
        <end position="494"/>
    </location>
</feature>
<evidence type="ECO:0000313" key="5">
    <source>
        <dbReference type="EMBL" id="JAI37602.1"/>
    </source>
</evidence>
<proteinExistence type="predicted"/>
<accession>A0A0K8VFH6</accession>
<dbReference type="GO" id="GO:0070898">
    <property type="term" value="P:RNA polymerase III preinitiation complex assembly"/>
    <property type="evidence" value="ECO:0007669"/>
    <property type="project" value="TreeGrafter"/>
</dbReference>
<dbReference type="SUPFAM" id="SSF46689">
    <property type="entry name" value="Homeodomain-like"/>
    <property type="match status" value="1"/>
</dbReference>
<dbReference type="Pfam" id="PF15963">
    <property type="entry name" value="Myb_DNA-bind_7"/>
    <property type="match status" value="1"/>
</dbReference>
<dbReference type="GO" id="GO:0001156">
    <property type="term" value="F:TFIIIC-class transcription factor complex binding"/>
    <property type="evidence" value="ECO:0007669"/>
    <property type="project" value="TreeGrafter"/>
</dbReference>
<feature type="coiled-coil region" evidence="2">
    <location>
        <begin position="511"/>
        <end position="538"/>
    </location>
</feature>
<dbReference type="PANTHER" id="PTHR22929:SF0">
    <property type="entry name" value="TRANSCRIPTION FACTOR TFIIIB COMPONENT B'' HOMOLOG"/>
    <property type="match status" value="1"/>
</dbReference>
<evidence type="ECO:0000256" key="2">
    <source>
        <dbReference type="SAM" id="Coils"/>
    </source>
</evidence>
<dbReference type="GO" id="GO:0005634">
    <property type="term" value="C:nucleus"/>
    <property type="evidence" value="ECO:0007669"/>
    <property type="project" value="UniProtKB-SubCell"/>
</dbReference>
<feature type="region of interest" description="Disordered" evidence="3">
    <location>
        <begin position="568"/>
        <end position="610"/>
    </location>
</feature>
<dbReference type="PANTHER" id="PTHR22929">
    <property type="entry name" value="RNA POLYMERASE III TRANSCRIPTION INITIATION FACTOR B"/>
    <property type="match status" value="1"/>
</dbReference>
<dbReference type="InterPro" id="IPR039467">
    <property type="entry name" value="TFIIIB_B''_Myb"/>
</dbReference>
<feature type="region of interest" description="Disordered" evidence="3">
    <location>
        <begin position="75"/>
        <end position="110"/>
    </location>
</feature>
<dbReference type="InterPro" id="IPR001005">
    <property type="entry name" value="SANT/Myb"/>
</dbReference>
<organism evidence="5">
    <name type="scientific">Bactrocera latifrons</name>
    <name type="common">Malaysian fruit fly</name>
    <name type="synonym">Chaetodacus latifrons</name>
    <dbReference type="NCBI Taxonomy" id="174628"/>
    <lineage>
        <taxon>Eukaryota</taxon>
        <taxon>Metazoa</taxon>
        <taxon>Ecdysozoa</taxon>
        <taxon>Arthropoda</taxon>
        <taxon>Hexapoda</taxon>
        <taxon>Insecta</taxon>
        <taxon>Pterygota</taxon>
        <taxon>Neoptera</taxon>
        <taxon>Endopterygota</taxon>
        <taxon>Diptera</taxon>
        <taxon>Brachycera</taxon>
        <taxon>Muscomorpha</taxon>
        <taxon>Tephritoidea</taxon>
        <taxon>Tephritidae</taxon>
        <taxon>Bactrocera</taxon>
        <taxon>Bactrocera</taxon>
    </lineage>
</organism>
<protein>
    <submittedName>
        <fullName evidence="5">Transcription factor TFIIIB component B</fullName>
    </submittedName>
</protein>
<reference evidence="5" key="1">
    <citation type="submission" date="2015-06" db="EMBL/GenBank/DDBJ databases">
        <authorList>
            <person name="Hoefler B.C."/>
            <person name="Straight P.D."/>
        </authorList>
    </citation>
    <scope>NUCLEOTIDE SEQUENCE</scope>
</reference>
<feature type="compositionally biased region" description="Polar residues" evidence="3">
    <location>
        <begin position="86"/>
        <end position="99"/>
    </location>
</feature>
<dbReference type="GO" id="GO:0000126">
    <property type="term" value="C:transcription factor TFIIIB complex"/>
    <property type="evidence" value="ECO:0007669"/>
    <property type="project" value="TreeGrafter"/>
</dbReference>
<sequence length="846" mass="94732">MAMRRPRIKAAALLTTKRKSRDVKSENGIKPATVECSEEINTKTANLQDQNVADVQNTTDDNSEGKVAEIISSEHIENKQNDDATEQNSKCVNTSTAQKSSEKITENDETNEVFQDKVENKLGESSSSFKCPARVEYIRSNNQPSGNAGTDDVFYSDMEESILQSDMQKTASDCAALPSKQQGRQRIRPVPTFPRRNSFVGIGSPSQSSLDDGIVPVDIPIDHPKLTMVGESLETSNSQKVQPLTHRRERHYSASMVQSSHTPNSVMSQHHYAPHKFTPAMGLSRIRTESNCSAFSDSFITTSKLRKSDEHSTRNNSRRDVSLRIVNGNLDKSSLKMFDLIYYNPVTNPMEKRNTISTIKKEPTIDENDTKLATADSKVEVDDEANNAMPVPQLKLNANGDLILDEKTLEIETTAEQEARKVLANSSLIFLDENTGMNGFYKRQKRTKDWPPEETIKFYRCLQTVGTDFSLMCQLFPKRTRRDLKLKFKKEERNNLALINKALLYPKLFNIDDLKTQLETEEREREEAIQRWKEIHEKEAKTIKKVKINSSTAARALKNGDDIYENENVVKRKLSRRSNATDKQNTDSAKKSKTSQTQQTLSVSNGTEAAPQLKHKLKAKHGVLQNNSKEILSNQTEGIPLPLATQSNDVTSVKLEVVHAQNYTIKAEHPTNESNCFNAEMPLTNVERNLEMMSSLDAMAEEFINIIAPTSCDASQSLNEIITPTKESCLQSSFAEVENKTFVDLDDGTVNTVNSLQGTEENLAVMDVMPPTPSSISQREVDECDIQQILMDLADGSLVLVSTLDPDNADQVVNEIYMMDKVTGELCEKPLDIPESIVQCVLSVMN</sequence>
<evidence type="ECO:0000256" key="3">
    <source>
        <dbReference type="SAM" id="MobiDB-lite"/>
    </source>
</evidence>
<dbReference type="GeneID" id="108965424"/>